<feature type="region of interest" description="Disordered" evidence="1">
    <location>
        <begin position="46"/>
        <end position="65"/>
    </location>
</feature>
<proteinExistence type="predicted"/>
<evidence type="ECO:0000313" key="3">
    <source>
        <dbReference type="Proteomes" id="UP000735302"/>
    </source>
</evidence>
<feature type="compositionally biased region" description="Polar residues" evidence="1">
    <location>
        <begin position="51"/>
        <end position="63"/>
    </location>
</feature>
<gene>
    <name evidence="2" type="ORF">PoB_006138000</name>
</gene>
<reference evidence="2 3" key="1">
    <citation type="journal article" date="2021" name="Elife">
        <title>Chloroplast acquisition without the gene transfer in kleptoplastic sea slugs, Plakobranchus ocellatus.</title>
        <authorList>
            <person name="Maeda T."/>
            <person name="Takahashi S."/>
            <person name="Yoshida T."/>
            <person name="Shimamura S."/>
            <person name="Takaki Y."/>
            <person name="Nagai Y."/>
            <person name="Toyoda A."/>
            <person name="Suzuki Y."/>
            <person name="Arimoto A."/>
            <person name="Ishii H."/>
            <person name="Satoh N."/>
            <person name="Nishiyama T."/>
            <person name="Hasebe M."/>
            <person name="Maruyama T."/>
            <person name="Minagawa J."/>
            <person name="Obokata J."/>
            <person name="Shigenobu S."/>
        </authorList>
    </citation>
    <scope>NUCLEOTIDE SEQUENCE [LARGE SCALE GENOMIC DNA]</scope>
</reference>
<dbReference type="Proteomes" id="UP000735302">
    <property type="component" value="Unassembled WGS sequence"/>
</dbReference>
<accession>A0AAV4CSJ0</accession>
<organism evidence="2 3">
    <name type="scientific">Plakobranchus ocellatus</name>
    <dbReference type="NCBI Taxonomy" id="259542"/>
    <lineage>
        <taxon>Eukaryota</taxon>
        <taxon>Metazoa</taxon>
        <taxon>Spiralia</taxon>
        <taxon>Lophotrochozoa</taxon>
        <taxon>Mollusca</taxon>
        <taxon>Gastropoda</taxon>
        <taxon>Heterobranchia</taxon>
        <taxon>Euthyneura</taxon>
        <taxon>Panpulmonata</taxon>
        <taxon>Sacoglossa</taxon>
        <taxon>Placobranchoidea</taxon>
        <taxon>Plakobranchidae</taxon>
        <taxon>Plakobranchus</taxon>
    </lineage>
</organism>
<dbReference type="AlphaFoldDB" id="A0AAV4CSJ0"/>
<feature type="region of interest" description="Disordered" evidence="1">
    <location>
        <begin position="1"/>
        <end position="23"/>
    </location>
</feature>
<dbReference type="EMBL" id="BLXT01006948">
    <property type="protein sequence ID" value="GFO34875.1"/>
    <property type="molecule type" value="Genomic_DNA"/>
</dbReference>
<keyword evidence="3" id="KW-1185">Reference proteome</keyword>
<comment type="caution">
    <text evidence="2">The sequence shown here is derived from an EMBL/GenBank/DDBJ whole genome shotgun (WGS) entry which is preliminary data.</text>
</comment>
<evidence type="ECO:0000256" key="1">
    <source>
        <dbReference type="SAM" id="MobiDB-lite"/>
    </source>
</evidence>
<protein>
    <submittedName>
        <fullName evidence="2">Uncharacterized protein</fullName>
    </submittedName>
</protein>
<name>A0AAV4CSJ0_9GAST</name>
<evidence type="ECO:0000313" key="2">
    <source>
        <dbReference type="EMBL" id="GFO34875.1"/>
    </source>
</evidence>
<sequence length="121" mass="13771">MTIDKQVSPNFSSDDRQPSQSQTAAVMIDNQKEGASVLFRNNPYLRMGDMDTNQTNPIENGSNGDVAFRRMPGISWTAKKSNVEVVREAETQNIVRRFMRKAGLNHLITIRMLEDKRSRGR</sequence>